<dbReference type="NCBIfam" id="TIGR01443">
    <property type="entry name" value="intein_Cterm"/>
    <property type="match status" value="1"/>
</dbReference>
<dbReference type="SUPFAM" id="SSF53927">
    <property type="entry name" value="Cytidine deaminase-like"/>
    <property type="match status" value="1"/>
</dbReference>
<accession>A0A0F9QZZ3</accession>
<dbReference type="InterPro" id="IPR016192">
    <property type="entry name" value="APOBEC/CMP_deaminase_Zn-bd"/>
</dbReference>
<evidence type="ECO:0000256" key="5">
    <source>
        <dbReference type="SAM" id="MobiDB-lite"/>
    </source>
</evidence>
<reference evidence="7" key="1">
    <citation type="journal article" date="2015" name="Nature">
        <title>Complex archaea that bridge the gap between prokaryotes and eukaryotes.</title>
        <authorList>
            <person name="Spang A."/>
            <person name="Saw J.H."/>
            <person name="Jorgensen S.L."/>
            <person name="Zaremba-Niedzwiedzka K."/>
            <person name="Martijn J."/>
            <person name="Lind A.E."/>
            <person name="van Eijk R."/>
            <person name="Schleper C."/>
            <person name="Guy L."/>
            <person name="Ettema T.J."/>
        </authorList>
    </citation>
    <scope>NUCLEOTIDE SEQUENCE</scope>
</reference>
<feature type="compositionally biased region" description="Acidic residues" evidence="5">
    <location>
        <begin position="126"/>
        <end position="148"/>
    </location>
</feature>
<dbReference type="PROSITE" id="PS00903">
    <property type="entry name" value="CYT_DCMP_DEAMINASES_1"/>
    <property type="match status" value="1"/>
</dbReference>
<evidence type="ECO:0000259" key="6">
    <source>
        <dbReference type="PROSITE" id="PS51747"/>
    </source>
</evidence>
<evidence type="ECO:0000256" key="2">
    <source>
        <dbReference type="ARBA" id="ARBA00022723"/>
    </source>
</evidence>
<keyword evidence="3" id="KW-0378">Hydrolase</keyword>
<keyword evidence="2" id="KW-0479">Metal-binding</keyword>
<organism evidence="7">
    <name type="scientific">marine sediment metagenome</name>
    <dbReference type="NCBI Taxonomy" id="412755"/>
    <lineage>
        <taxon>unclassified sequences</taxon>
        <taxon>metagenomes</taxon>
        <taxon>ecological metagenomes</taxon>
    </lineage>
</organism>
<dbReference type="AlphaFoldDB" id="A0A0F9QZZ3"/>
<dbReference type="GO" id="GO:0004132">
    <property type="term" value="F:dCMP deaminase activity"/>
    <property type="evidence" value="ECO:0007669"/>
    <property type="project" value="TreeGrafter"/>
</dbReference>
<dbReference type="Pfam" id="PF00383">
    <property type="entry name" value="dCMP_cyt_deam_1"/>
    <property type="match status" value="1"/>
</dbReference>
<feature type="region of interest" description="Disordered" evidence="5">
    <location>
        <begin position="117"/>
        <end position="148"/>
    </location>
</feature>
<gene>
    <name evidence="7" type="ORF">LCGC14_0953070</name>
</gene>
<evidence type="ECO:0000313" key="7">
    <source>
        <dbReference type="EMBL" id="KKN18691.1"/>
    </source>
</evidence>
<proteinExistence type="inferred from homology"/>
<dbReference type="SUPFAM" id="SSF51294">
    <property type="entry name" value="Hedgehog/intein (Hint) domain"/>
    <property type="match status" value="1"/>
</dbReference>
<dbReference type="InterPro" id="IPR003586">
    <property type="entry name" value="Hint_dom_C"/>
</dbReference>
<dbReference type="Gene3D" id="3.40.140.10">
    <property type="entry name" value="Cytidine Deaminase, domain 2"/>
    <property type="match status" value="1"/>
</dbReference>
<dbReference type="InterPro" id="IPR015517">
    <property type="entry name" value="dCMP_deaminase-rel"/>
</dbReference>
<sequence length="148" mass="16276">MVFDQIVSIVPTTNQYVYDLTVEPHHNFVGDGFILHNCVRTIHAEANALLAATRHGVSTDGATLYVTCYPCWACFKLLAQAGIKSIIYENSYRVDPLVADAAMGMGITLGQHPLGKEDMDRLTAEIDYDPDEEGRDPDEEDEEEGGGL</sequence>
<name>A0A0F9QZZ3_9ZZZZ</name>
<dbReference type="PROSITE" id="PS50818">
    <property type="entry name" value="INTEIN_C_TER"/>
    <property type="match status" value="1"/>
</dbReference>
<dbReference type="GO" id="GO:0005737">
    <property type="term" value="C:cytoplasm"/>
    <property type="evidence" value="ECO:0007669"/>
    <property type="project" value="TreeGrafter"/>
</dbReference>
<dbReference type="InterPro" id="IPR036844">
    <property type="entry name" value="Hint_dom_sf"/>
</dbReference>
<evidence type="ECO:0000256" key="1">
    <source>
        <dbReference type="ARBA" id="ARBA00006576"/>
    </source>
</evidence>
<dbReference type="CDD" id="cd00081">
    <property type="entry name" value="Hint"/>
    <property type="match status" value="1"/>
</dbReference>
<dbReference type="PANTHER" id="PTHR11086">
    <property type="entry name" value="DEOXYCYTIDYLATE DEAMINASE-RELATED"/>
    <property type="match status" value="1"/>
</dbReference>
<comment type="similarity">
    <text evidence="1">Belongs to the cytidine and deoxycytidylate deaminase family.</text>
</comment>
<protein>
    <recommendedName>
        <fullName evidence="6">CMP/dCMP-type deaminase domain-containing protein</fullName>
    </recommendedName>
</protein>
<evidence type="ECO:0000256" key="4">
    <source>
        <dbReference type="ARBA" id="ARBA00022833"/>
    </source>
</evidence>
<dbReference type="EMBL" id="LAZR01003403">
    <property type="protein sequence ID" value="KKN18691.1"/>
    <property type="molecule type" value="Genomic_DNA"/>
</dbReference>
<dbReference type="InterPro" id="IPR016193">
    <property type="entry name" value="Cytidine_deaminase-like"/>
</dbReference>
<comment type="caution">
    <text evidence="7">The sequence shown here is derived from an EMBL/GenBank/DDBJ whole genome shotgun (WGS) entry which is preliminary data.</text>
</comment>
<keyword evidence="4" id="KW-0862">Zinc</keyword>
<dbReference type="InterPro" id="IPR002125">
    <property type="entry name" value="CMP_dCMP_dom"/>
</dbReference>
<dbReference type="PANTHER" id="PTHR11086:SF18">
    <property type="entry name" value="DEOXYCYTIDYLATE DEAMINASE"/>
    <property type="match status" value="1"/>
</dbReference>
<dbReference type="PROSITE" id="PS51747">
    <property type="entry name" value="CYT_DCMP_DEAMINASES_2"/>
    <property type="match status" value="1"/>
</dbReference>
<dbReference type="GO" id="GO:0008270">
    <property type="term" value="F:zinc ion binding"/>
    <property type="evidence" value="ECO:0007669"/>
    <property type="project" value="InterPro"/>
</dbReference>
<dbReference type="SMART" id="SM00305">
    <property type="entry name" value="HintC"/>
    <property type="match status" value="1"/>
</dbReference>
<evidence type="ECO:0000256" key="3">
    <source>
        <dbReference type="ARBA" id="ARBA00022801"/>
    </source>
</evidence>
<dbReference type="InterPro" id="IPR030934">
    <property type="entry name" value="Intein_C"/>
</dbReference>
<feature type="domain" description="CMP/dCMP-type deaminase" evidence="6">
    <location>
        <begin position="1"/>
        <end position="105"/>
    </location>
</feature>